<comment type="similarity">
    <text evidence="2 6">Belongs to the SURF1 family.</text>
</comment>
<feature type="transmembrane region" description="Helical" evidence="6">
    <location>
        <begin position="226"/>
        <end position="247"/>
    </location>
</feature>
<dbReference type="CDD" id="cd06662">
    <property type="entry name" value="SURF1"/>
    <property type="match status" value="1"/>
</dbReference>
<evidence type="ECO:0000256" key="7">
    <source>
        <dbReference type="SAM" id="MobiDB-lite"/>
    </source>
</evidence>
<dbReference type="Pfam" id="PF02104">
    <property type="entry name" value="SURF1"/>
    <property type="match status" value="1"/>
</dbReference>
<protein>
    <recommendedName>
        <fullName evidence="6">SURF1-like protein</fullName>
    </recommendedName>
</protein>
<proteinExistence type="inferred from homology"/>
<evidence type="ECO:0000256" key="6">
    <source>
        <dbReference type="RuleBase" id="RU363076"/>
    </source>
</evidence>
<name>A0A840DEI8_9MICO</name>
<dbReference type="GO" id="GO:0005886">
    <property type="term" value="C:plasma membrane"/>
    <property type="evidence" value="ECO:0007669"/>
    <property type="project" value="UniProtKB-SubCell"/>
</dbReference>
<keyword evidence="3 6" id="KW-0812">Transmembrane</keyword>
<evidence type="ECO:0000256" key="3">
    <source>
        <dbReference type="ARBA" id="ARBA00022692"/>
    </source>
</evidence>
<keyword evidence="5 6" id="KW-0472">Membrane</keyword>
<dbReference type="InterPro" id="IPR045214">
    <property type="entry name" value="Surf1/Surf4"/>
</dbReference>
<comment type="subcellular location">
    <subcellularLocation>
        <location evidence="6">Cell membrane</location>
        <topology evidence="6">Multi-pass membrane protein</topology>
    </subcellularLocation>
    <subcellularLocation>
        <location evidence="1">Membrane</location>
    </subcellularLocation>
</comment>
<dbReference type="Proteomes" id="UP000571183">
    <property type="component" value="Unassembled WGS sequence"/>
</dbReference>
<dbReference type="PANTHER" id="PTHR23427">
    <property type="entry name" value="SURFEIT LOCUS PROTEIN"/>
    <property type="match status" value="1"/>
</dbReference>
<evidence type="ECO:0000256" key="1">
    <source>
        <dbReference type="ARBA" id="ARBA00004370"/>
    </source>
</evidence>
<evidence type="ECO:0000256" key="5">
    <source>
        <dbReference type="ARBA" id="ARBA00023136"/>
    </source>
</evidence>
<dbReference type="PANTHER" id="PTHR23427:SF2">
    <property type="entry name" value="SURFEIT LOCUS PROTEIN 1"/>
    <property type="match status" value="1"/>
</dbReference>
<dbReference type="PROSITE" id="PS51257">
    <property type="entry name" value="PROKAR_LIPOPROTEIN"/>
    <property type="match status" value="1"/>
</dbReference>
<evidence type="ECO:0000256" key="2">
    <source>
        <dbReference type="ARBA" id="ARBA00007165"/>
    </source>
</evidence>
<gene>
    <name evidence="8" type="ORF">F5897_001170</name>
</gene>
<organism evidence="8 9">
    <name type="scientific">Canibacter oris</name>
    <dbReference type="NCBI Taxonomy" id="1365628"/>
    <lineage>
        <taxon>Bacteria</taxon>
        <taxon>Bacillati</taxon>
        <taxon>Actinomycetota</taxon>
        <taxon>Actinomycetes</taxon>
        <taxon>Micrococcales</taxon>
        <taxon>Microbacteriaceae</taxon>
        <taxon>Canibacter</taxon>
    </lineage>
</organism>
<dbReference type="InterPro" id="IPR002994">
    <property type="entry name" value="Surf1/Shy1"/>
</dbReference>
<dbReference type="PROSITE" id="PS50895">
    <property type="entry name" value="SURF1"/>
    <property type="match status" value="1"/>
</dbReference>
<evidence type="ECO:0000313" key="8">
    <source>
        <dbReference type="EMBL" id="MBB4071851.1"/>
    </source>
</evidence>
<keyword evidence="6" id="KW-1003">Cell membrane</keyword>
<dbReference type="AlphaFoldDB" id="A0A840DEI8"/>
<feature type="region of interest" description="Disordered" evidence="7">
    <location>
        <begin position="270"/>
        <end position="294"/>
    </location>
</feature>
<accession>A0A840DEI8</accession>
<keyword evidence="4 6" id="KW-1133">Transmembrane helix</keyword>
<comment type="caution">
    <text evidence="8">The sequence shown here is derived from an EMBL/GenBank/DDBJ whole genome shotgun (WGS) entry which is preliminary data.</text>
</comment>
<dbReference type="RefSeq" id="WP_183304826.1">
    <property type="nucleotide sequence ID" value="NZ_JACIFD010000011.1"/>
</dbReference>
<dbReference type="EMBL" id="JACIFD010000011">
    <property type="protein sequence ID" value="MBB4071851.1"/>
    <property type="molecule type" value="Genomic_DNA"/>
</dbReference>
<feature type="compositionally biased region" description="Acidic residues" evidence="7">
    <location>
        <begin position="283"/>
        <end position="294"/>
    </location>
</feature>
<sequence>MSKEYPGWRFLYSPRWMGYYAMLAVFAVACVLLSNWQFDRREQAKAEIARIVNNYDQAPQPLTTVLPDPNSFDADSQKWLPFEATGEYLGTPALVRNRPGSGGTGSHLVQAFKTTSGLIIFVDRGWVAEAVDEKGRADFAALPLAPTGTQVTLTGRLRGSEAVISGSRSTVHSTGSINTAELTTVTGLAPDAEVATAVYAMLTAENPYFDSGEISPKPLLDEGPHLSYALQWIVFIAIAGTGIGYAARQEFKHFNRGSKKVAHMEQQARIREAKRRARRGASDAEEEDALLDAA</sequence>
<reference evidence="8" key="1">
    <citation type="submission" date="2020-08" db="EMBL/GenBank/DDBJ databases">
        <title>Sequencing the genomes of 1000 actinobacteria strains.</title>
        <authorList>
            <person name="Klenk H.-P."/>
        </authorList>
    </citation>
    <scope>NUCLEOTIDE SEQUENCE [LARGE SCALE GENOMIC DNA]</scope>
    <source>
        <strain evidence="8">DSM 27064</strain>
    </source>
</reference>
<evidence type="ECO:0000313" key="9">
    <source>
        <dbReference type="Proteomes" id="UP000571183"/>
    </source>
</evidence>
<feature type="transmembrane region" description="Helical" evidence="6">
    <location>
        <begin position="16"/>
        <end position="36"/>
    </location>
</feature>
<keyword evidence="9" id="KW-1185">Reference proteome</keyword>
<evidence type="ECO:0000256" key="4">
    <source>
        <dbReference type="ARBA" id="ARBA00022989"/>
    </source>
</evidence>